<dbReference type="EMBL" id="LR797416">
    <property type="protein sequence ID" value="CAB4214807.1"/>
    <property type="molecule type" value="Genomic_DNA"/>
</dbReference>
<dbReference type="EMBL" id="LR796570">
    <property type="protein sequence ID" value="CAB4151665.1"/>
    <property type="molecule type" value="Genomic_DNA"/>
</dbReference>
<evidence type="ECO:0008006" key="7">
    <source>
        <dbReference type="Google" id="ProtNLM"/>
    </source>
</evidence>
<evidence type="ECO:0000313" key="4">
    <source>
        <dbReference type="EMBL" id="CAB4202774.1"/>
    </source>
</evidence>
<dbReference type="EMBL" id="LR797322">
    <property type="protein sequence ID" value="CAB4202774.1"/>
    <property type="molecule type" value="Genomic_DNA"/>
</dbReference>
<organism evidence="2">
    <name type="scientific">uncultured Caudovirales phage</name>
    <dbReference type="NCBI Taxonomy" id="2100421"/>
    <lineage>
        <taxon>Viruses</taxon>
        <taxon>Duplodnaviria</taxon>
        <taxon>Heunggongvirae</taxon>
        <taxon>Uroviricota</taxon>
        <taxon>Caudoviricetes</taxon>
        <taxon>Peduoviridae</taxon>
        <taxon>Maltschvirus</taxon>
        <taxon>Maltschvirus maltsch</taxon>
    </lineage>
</organism>
<proteinExistence type="predicted"/>
<evidence type="ECO:0000313" key="6">
    <source>
        <dbReference type="EMBL" id="CAB5229433.1"/>
    </source>
</evidence>
<name>A0A6J5PLQ1_9CAUD</name>
<dbReference type="EMBL" id="LR798399">
    <property type="protein sequence ID" value="CAB5229433.1"/>
    <property type="molecule type" value="Genomic_DNA"/>
</dbReference>
<evidence type="ECO:0000313" key="2">
    <source>
        <dbReference type="EMBL" id="CAB4172533.1"/>
    </source>
</evidence>
<protein>
    <recommendedName>
        <fullName evidence="7">Bacteriophage P22, Gp10, DNA-stabilising</fullName>
    </recommendedName>
</protein>
<gene>
    <name evidence="3" type="ORF">UFOVP1104_24</name>
    <name evidence="4" type="ORF">UFOVP1371_37</name>
    <name evidence="5" type="ORF">UFOVP1468_45</name>
    <name evidence="6" type="ORF">UFOVP1555_56</name>
    <name evidence="1" type="ORF">UFOVP596_28</name>
    <name evidence="2" type="ORF">UFOVP938_16</name>
</gene>
<dbReference type="EMBL" id="LR796883">
    <property type="protein sequence ID" value="CAB4172533.1"/>
    <property type="molecule type" value="Genomic_DNA"/>
</dbReference>
<dbReference type="EMBL" id="LR797047">
    <property type="protein sequence ID" value="CAB4183564.1"/>
    <property type="molecule type" value="Genomic_DNA"/>
</dbReference>
<reference evidence="2" key="1">
    <citation type="submission" date="2020-05" db="EMBL/GenBank/DDBJ databases">
        <authorList>
            <person name="Chiriac C."/>
            <person name="Salcher M."/>
            <person name="Ghai R."/>
            <person name="Kavagutti S V."/>
        </authorList>
    </citation>
    <scope>NUCLEOTIDE SEQUENCE</scope>
</reference>
<evidence type="ECO:0000313" key="3">
    <source>
        <dbReference type="EMBL" id="CAB4183564.1"/>
    </source>
</evidence>
<evidence type="ECO:0000313" key="1">
    <source>
        <dbReference type="EMBL" id="CAB4151665.1"/>
    </source>
</evidence>
<evidence type="ECO:0000313" key="5">
    <source>
        <dbReference type="EMBL" id="CAB4214807.1"/>
    </source>
</evidence>
<sequence length="662" mass="70177">MAATEQKKSYLVVKEFKGVNTKANRTAIEQNEFAWLENAMPVGYANLKVTNYRNAVYTSGNAAVTFSNNVNYLNSYNINNNNYVIAAQDDGSIQYFDATNNLLGNVAVAGTFSSSGVEVTQWKDERLLFIDPAKGYYTWDGTNLISVGSVGVIAITNPGSGYTSAPTVTIGVPNNANGVQAQATASITANAVSSIYLTNAGTGYTAAPTVTLSGGGGANATAIASYVTFATGTVQVVINNGGTGYTNAANTVVTVSGGGGSAAAGTPVVSGGQVQQVIMTNYGSGYTNTANISVTITGGGGSNANATAVINQYANVGISSFSGRVWIAFGRSVAYSAAGSYSDFTSVSAGTLTITDSTLHNFIQQIVSANNFLYVFGEDSINVFSDVRVNSSGVTLFTNTNVSASIGSKRKDAIFPYFRSILFMNDYGIYALVGSTTSKISDALDGVFPTIDFTYPVSGGQVLVNNILCAAFNFRQSYYGSTRYVQAVFFEKKWFFTSQGNSLKYVTSVPIGGVINMYGTDSNVLYKLYGNTTANTSSIVQTSLNPMGDPIRDKQALKVAIEATINNSASMNITVDSENTSNGTTPTYPLNNFTTWINLSGTTISWTNNSSAVIGWIPSSSYQLFKTDAEQWGKYLGMTVTSTYPNFTINGFLYEHELRARF</sequence>
<accession>A0A6J5PLQ1</accession>